<dbReference type="EMBL" id="CAVNYO010000116">
    <property type="protein sequence ID" value="CAK5267040.1"/>
    <property type="molecule type" value="Genomic_DNA"/>
</dbReference>
<feature type="region of interest" description="Disordered" evidence="1">
    <location>
        <begin position="1"/>
        <end position="36"/>
    </location>
</feature>
<proteinExistence type="predicted"/>
<sequence>MARKKSARAQPVSEEEGSDGDVEESGDESSGTRAVWTDPMTEMLLDRLIEEKAKSGNGGNFTPTTYRVVATDVDKHRVSGAVINGASVIIQLRSTHSIINKIRDMSGFKKFTLEHGAGVDDSTKDVWDKFVLKYPAAATFRSTGWQWLEQMDKLKSKKSGGGHACYRASPASAVPLNAPAAAEATNGPAVCRPESPTWDIENPSGTLPDEDTAYKTLAPPSTPAGPLLSALAAPASTPINSGHKRALSETPESAEPAKHFISIFGDVRDIMAGGQPGGSSQNQPSPQRRRGAIQRAQQLETDLDDDDMVILIEILGDVNKADTYSVLTNPAVRIRWVQKQITDYQRMHAGGAGNLFGNASSGFNTGFGFNGVSGGF</sequence>
<evidence type="ECO:0000313" key="2">
    <source>
        <dbReference type="EMBL" id="CAK5267040.1"/>
    </source>
</evidence>
<organism evidence="2 3">
    <name type="scientific">Mycena citricolor</name>
    <dbReference type="NCBI Taxonomy" id="2018698"/>
    <lineage>
        <taxon>Eukaryota</taxon>
        <taxon>Fungi</taxon>
        <taxon>Dikarya</taxon>
        <taxon>Basidiomycota</taxon>
        <taxon>Agaricomycotina</taxon>
        <taxon>Agaricomycetes</taxon>
        <taxon>Agaricomycetidae</taxon>
        <taxon>Agaricales</taxon>
        <taxon>Marasmiineae</taxon>
        <taxon>Mycenaceae</taxon>
        <taxon>Mycena</taxon>
    </lineage>
</organism>
<accession>A0AAD2JX98</accession>
<feature type="compositionally biased region" description="Acidic residues" evidence="1">
    <location>
        <begin position="13"/>
        <end position="27"/>
    </location>
</feature>
<feature type="region of interest" description="Disordered" evidence="1">
    <location>
        <begin position="185"/>
        <end position="255"/>
    </location>
</feature>
<feature type="region of interest" description="Disordered" evidence="1">
    <location>
        <begin position="271"/>
        <end position="293"/>
    </location>
</feature>
<keyword evidence="3" id="KW-1185">Reference proteome</keyword>
<reference evidence="2" key="1">
    <citation type="submission" date="2023-11" db="EMBL/GenBank/DDBJ databases">
        <authorList>
            <person name="De Vega J J."/>
            <person name="De Vega J J."/>
        </authorList>
    </citation>
    <scope>NUCLEOTIDE SEQUENCE</scope>
</reference>
<dbReference type="Proteomes" id="UP001295794">
    <property type="component" value="Unassembled WGS sequence"/>
</dbReference>
<evidence type="ECO:0000313" key="3">
    <source>
        <dbReference type="Proteomes" id="UP001295794"/>
    </source>
</evidence>
<protein>
    <submittedName>
        <fullName evidence="2">Uncharacterized protein</fullName>
    </submittedName>
</protein>
<feature type="compositionally biased region" description="Low complexity" evidence="1">
    <location>
        <begin position="216"/>
        <end position="238"/>
    </location>
</feature>
<comment type="caution">
    <text evidence="2">The sequence shown here is derived from an EMBL/GenBank/DDBJ whole genome shotgun (WGS) entry which is preliminary data.</text>
</comment>
<gene>
    <name evidence="2" type="ORF">MYCIT1_LOCUS9229</name>
</gene>
<dbReference type="AlphaFoldDB" id="A0AAD2JX98"/>
<name>A0AAD2JX98_9AGAR</name>
<evidence type="ECO:0000256" key="1">
    <source>
        <dbReference type="SAM" id="MobiDB-lite"/>
    </source>
</evidence>